<proteinExistence type="predicted"/>
<reference evidence="1 2" key="1">
    <citation type="submission" date="2018-07" db="EMBL/GenBank/DDBJ databases">
        <title>Genomic Encyclopedia of Type Strains, Phase IV (KMG-IV): sequencing the most valuable type-strain genomes for metagenomic binning, comparative biology and taxonomic classification.</title>
        <authorList>
            <person name="Goeker M."/>
        </authorList>
    </citation>
    <scope>NUCLEOTIDE SEQUENCE [LARGE SCALE GENOMIC DNA]</scope>
    <source>
        <strain evidence="1 2">DSM 27016</strain>
    </source>
</reference>
<keyword evidence="2" id="KW-1185">Reference proteome</keyword>
<dbReference type="OrthoDB" id="1739697at2"/>
<evidence type="ECO:0008006" key="3">
    <source>
        <dbReference type="Google" id="ProtNLM"/>
    </source>
</evidence>
<evidence type="ECO:0000313" key="1">
    <source>
        <dbReference type="EMBL" id="RCX11392.1"/>
    </source>
</evidence>
<dbReference type="RefSeq" id="WP_114299144.1">
    <property type="nucleotide sequence ID" value="NZ_QPJT01000025.1"/>
</dbReference>
<dbReference type="EMBL" id="QPJT01000025">
    <property type="protein sequence ID" value="RCX11392.1"/>
    <property type="molecule type" value="Genomic_DNA"/>
</dbReference>
<evidence type="ECO:0000313" key="2">
    <source>
        <dbReference type="Proteomes" id="UP000253034"/>
    </source>
</evidence>
<accession>A0A369APU3</accession>
<gene>
    <name evidence="1" type="ORF">DFR58_12538</name>
</gene>
<comment type="caution">
    <text evidence="1">The sequence shown here is derived from an EMBL/GenBank/DDBJ whole genome shotgun (WGS) entry which is preliminary data.</text>
</comment>
<dbReference type="Proteomes" id="UP000253034">
    <property type="component" value="Unassembled WGS sequence"/>
</dbReference>
<name>A0A369APU3_9FIRM</name>
<protein>
    <recommendedName>
        <fullName evidence="3">PASTA domain-containing protein</fullName>
    </recommendedName>
</protein>
<dbReference type="AlphaFoldDB" id="A0A369APU3"/>
<organism evidence="1 2">
    <name type="scientific">Anaerobacterium chartisolvens</name>
    <dbReference type="NCBI Taxonomy" id="1297424"/>
    <lineage>
        <taxon>Bacteria</taxon>
        <taxon>Bacillati</taxon>
        <taxon>Bacillota</taxon>
        <taxon>Clostridia</taxon>
        <taxon>Eubacteriales</taxon>
        <taxon>Oscillospiraceae</taxon>
        <taxon>Anaerobacterium</taxon>
    </lineage>
</organism>
<sequence>MNIPDVPGLVLKDALELLKIGGISVKKISPVCPPRQRTGEYHDFYRVVRVKKNDDETVELLVCKPL</sequence>